<gene>
    <name evidence="2" type="ORF">J2S72_000500</name>
</gene>
<dbReference type="SUPFAM" id="SSF55469">
    <property type="entry name" value="FMN-dependent nitroreductase-like"/>
    <property type="match status" value="2"/>
</dbReference>
<dbReference type="Gene3D" id="3.40.109.10">
    <property type="entry name" value="NADH Oxidase"/>
    <property type="match status" value="1"/>
</dbReference>
<comment type="caution">
    <text evidence="2">The sequence shown here is derived from an EMBL/GenBank/DDBJ whole genome shotgun (WGS) entry which is preliminary data.</text>
</comment>
<keyword evidence="3" id="KW-1185">Reference proteome</keyword>
<dbReference type="EMBL" id="JAUSTN010000002">
    <property type="protein sequence ID" value="MDQ0274492.1"/>
    <property type="molecule type" value="Genomic_DNA"/>
</dbReference>
<organism evidence="2 3">
    <name type="scientific">Peptoniphilus koenoeneniae</name>
    <dbReference type="NCBI Taxonomy" id="507751"/>
    <lineage>
        <taxon>Bacteria</taxon>
        <taxon>Bacillati</taxon>
        <taxon>Bacillota</taxon>
        <taxon>Tissierellia</taxon>
        <taxon>Tissierellales</taxon>
        <taxon>Peptoniphilaceae</taxon>
        <taxon>Peptoniphilus</taxon>
    </lineage>
</organism>
<evidence type="ECO:0000313" key="2">
    <source>
        <dbReference type="EMBL" id="MDQ0274492.1"/>
    </source>
</evidence>
<name>A0ABU0AUK4_9FIRM</name>
<feature type="domain" description="Putative nitroreductase TM1586" evidence="1">
    <location>
        <begin position="5"/>
        <end position="237"/>
    </location>
</feature>
<dbReference type="InterPro" id="IPR029478">
    <property type="entry name" value="TM1586_NiRdase"/>
</dbReference>
<proteinExistence type="predicted"/>
<dbReference type="Proteomes" id="UP001236559">
    <property type="component" value="Unassembled WGS sequence"/>
</dbReference>
<accession>A0ABU0AUK4</accession>
<dbReference type="InterPro" id="IPR000415">
    <property type="entry name" value="Nitroreductase-like"/>
</dbReference>
<evidence type="ECO:0000259" key="1">
    <source>
        <dbReference type="Pfam" id="PF14512"/>
    </source>
</evidence>
<dbReference type="RefSeq" id="WP_307494925.1">
    <property type="nucleotide sequence ID" value="NZ_JAUSTN010000002.1"/>
</dbReference>
<evidence type="ECO:0000313" key="3">
    <source>
        <dbReference type="Proteomes" id="UP001236559"/>
    </source>
</evidence>
<dbReference type="Pfam" id="PF14512">
    <property type="entry name" value="TM1586_NiRdase"/>
    <property type="match status" value="1"/>
</dbReference>
<protein>
    <recommendedName>
        <fullName evidence="1">Putative nitroreductase TM1586 domain-containing protein</fullName>
    </recommendedName>
</protein>
<sequence length="264" mass="30263">MLLTNFLQKRKSVRDFEVNTIPKSKLSLIKEKAQETMENEKDLSFVMFENGKIISDSLKGKAGYCGVMINAPHYIGLKLKDRSSEVRLKEGYFLEKLNTIIVNEDFDTCWITVDQVDEASAKAAFGEGGENIDYLIGFGYAAGKKLFDPDNASPRKAVDEIVFEGDFTKPASMETLEQRGLFDIFTSIRFVPNHKNLQPWRFVIKDAYVYLYMVKGLEDSRSLVDCGVIQMYFEEMAKYMGVKGKWENILEDKGEYFEVAKFKM</sequence>
<reference evidence="2 3" key="1">
    <citation type="submission" date="2023-07" db="EMBL/GenBank/DDBJ databases">
        <title>Genomic Encyclopedia of Type Strains, Phase IV (KMG-IV): sequencing the most valuable type-strain genomes for metagenomic binning, comparative biology and taxonomic classification.</title>
        <authorList>
            <person name="Goeker M."/>
        </authorList>
    </citation>
    <scope>NUCLEOTIDE SEQUENCE [LARGE SCALE GENOMIC DNA]</scope>
    <source>
        <strain evidence="2 3">DSM 22616</strain>
    </source>
</reference>